<reference evidence="2 3" key="1">
    <citation type="submission" date="2017-10" db="EMBL/GenBank/DDBJ databases">
        <title>A large-scale comparative metagenomic study reveals the eutrophication-driven functional interactions in six Microcystis-epibionts communities.</title>
        <authorList>
            <person name="Li Q."/>
            <person name="Lin F."/>
        </authorList>
    </citation>
    <scope>NUCLEOTIDE SEQUENCE [LARGE SCALE GENOMIC DNA]</scope>
    <source>
        <strain evidence="2">TF09</strain>
    </source>
</reference>
<dbReference type="AlphaFoldDB" id="A0A3E0L5P4"/>
<accession>A0A3E0L5P4</accession>
<evidence type="ECO:0000313" key="3">
    <source>
        <dbReference type="Proteomes" id="UP000256873"/>
    </source>
</evidence>
<dbReference type="EMBL" id="QQWC01000002">
    <property type="protein sequence ID" value="REJ42637.1"/>
    <property type="molecule type" value="Genomic_DNA"/>
</dbReference>
<sequence>MIAIPTSPKNDRLSSSPNSDSHSQKIAPPKSDRPFTLTLKSDHLSLFYKKAILKPNKFGDNQ</sequence>
<evidence type="ECO:0000256" key="1">
    <source>
        <dbReference type="SAM" id="MobiDB-lite"/>
    </source>
</evidence>
<feature type="region of interest" description="Disordered" evidence="1">
    <location>
        <begin position="1"/>
        <end position="35"/>
    </location>
</feature>
<dbReference type="Proteomes" id="UP000256873">
    <property type="component" value="Unassembled WGS sequence"/>
</dbReference>
<proteinExistence type="predicted"/>
<organism evidence="2 3">
    <name type="scientific">Microcystis flos-aquae TF09</name>
    <dbReference type="NCBI Taxonomy" id="2060473"/>
    <lineage>
        <taxon>Bacteria</taxon>
        <taxon>Bacillati</taxon>
        <taxon>Cyanobacteriota</taxon>
        <taxon>Cyanophyceae</taxon>
        <taxon>Oscillatoriophycideae</taxon>
        <taxon>Chroococcales</taxon>
        <taxon>Microcystaceae</taxon>
        <taxon>Microcystis</taxon>
    </lineage>
</organism>
<evidence type="ECO:0000313" key="2">
    <source>
        <dbReference type="EMBL" id="REJ42637.1"/>
    </source>
</evidence>
<protein>
    <submittedName>
        <fullName evidence="2">Uncharacterized protein</fullName>
    </submittedName>
</protein>
<name>A0A3E0L5P4_9CHRO</name>
<comment type="caution">
    <text evidence="2">The sequence shown here is derived from an EMBL/GenBank/DDBJ whole genome shotgun (WGS) entry which is preliminary data.</text>
</comment>
<gene>
    <name evidence="2" type="ORF">DWQ54_06840</name>
</gene>